<reference evidence="3 4" key="1">
    <citation type="submission" date="2014-01" db="EMBL/GenBank/DDBJ databases">
        <title>Complete genome sequence of ionizing-radiation resistance bacterium Hymenobacter swuensis DY53.</title>
        <authorList>
            <person name="Jung J.-H."/>
            <person name="Jeong S.-W."/>
            <person name="Joe M.-H."/>
            <person name="Cho y.-j."/>
            <person name="Kim M.-K."/>
            <person name="Lim S.-Y."/>
        </authorList>
    </citation>
    <scope>NUCLEOTIDE SEQUENCE [LARGE SCALE GENOMIC DNA]</scope>
    <source>
        <strain evidence="3 4">DY53</strain>
    </source>
</reference>
<dbReference type="InterPro" id="IPR025403">
    <property type="entry name" value="TgpA-like_C"/>
</dbReference>
<dbReference type="HOGENOM" id="CLU_083272_0_0_10"/>
<dbReference type="Proteomes" id="UP000019423">
    <property type="component" value="Chromosome"/>
</dbReference>
<evidence type="ECO:0000259" key="2">
    <source>
        <dbReference type="Pfam" id="PF13559"/>
    </source>
</evidence>
<sequence>MLAGATVLLWLAAPALAQQPVPPLLPVPDSAASADAPQYVRLRPEAAAPPALRPPAAKRLRELRGQREFQYVEPEVAPSSGSSAWTRFWWQLMRWLEQLFSGPGYENRGRYLVYALFGAAFVYVVLRLLKLDLTSLFGRRGRTLPLPYESAPEDIHGIDFDAALAQAEEAGNHRLAVRLGYLLTLRHLTEQGLIRWQPDKTNQHYVQELAGTSWVASFRDLTRQFEYVWYGEVPLTAADYPALRAARQEFIRTLTRRAA</sequence>
<feature type="signal peptide" evidence="1">
    <location>
        <begin position="1"/>
        <end position="17"/>
    </location>
</feature>
<dbReference type="RefSeq" id="WP_052346534.1">
    <property type="nucleotide sequence ID" value="NZ_CP007145.1"/>
</dbReference>
<feature type="domain" description="Protein-glutamine gamma-glutamyltransferase-like C-terminal" evidence="2">
    <location>
        <begin position="181"/>
        <end position="246"/>
    </location>
</feature>
<dbReference type="eggNOG" id="ENOG50303CZ">
    <property type="taxonomic scope" value="Bacteria"/>
</dbReference>
<dbReference type="STRING" id="1227739.Hsw_3097"/>
<keyword evidence="1" id="KW-0732">Signal</keyword>
<evidence type="ECO:0000256" key="1">
    <source>
        <dbReference type="SAM" id="SignalP"/>
    </source>
</evidence>
<evidence type="ECO:0000313" key="3">
    <source>
        <dbReference type="EMBL" id="AHJ98692.1"/>
    </source>
</evidence>
<gene>
    <name evidence="3" type="ORF">Hsw_3097</name>
</gene>
<dbReference type="AlphaFoldDB" id="W8F3U0"/>
<dbReference type="EMBL" id="CP007145">
    <property type="protein sequence ID" value="AHJ98692.1"/>
    <property type="molecule type" value="Genomic_DNA"/>
</dbReference>
<evidence type="ECO:0000313" key="4">
    <source>
        <dbReference type="Proteomes" id="UP000019423"/>
    </source>
</evidence>
<accession>W8F3U0</accession>
<proteinExistence type="predicted"/>
<organism evidence="3 4">
    <name type="scientific">Hymenobacter swuensis DY53</name>
    <dbReference type="NCBI Taxonomy" id="1227739"/>
    <lineage>
        <taxon>Bacteria</taxon>
        <taxon>Pseudomonadati</taxon>
        <taxon>Bacteroidota</taxon>
        <taxon>Cytophagia</taxon>
        <taxon>Cytophagales</taxon>
        <taxon>Hymenobacteraceae</taxon>
        <taxon>Hymenobacter</taxon>
    </lineage>
</organism>
<feature type="chain" id="PRO_5004910222" description="Protein-glutamine gamma-glutamyltransferase-like C-terminal domain-containing protein" evidence="1">
    <location>
        <begin position="18"/>
        <end position="259"/>
    </location>
</feature>
<name>W8F3U0_9BACT</name>
<protein>
    <recommendedName>
        <fullName evidence="2">Protein-glutamine gamma-glutamyltransferase-like C-terminal domain-containing protein</fullName>
    </recommendedName>
</protein>
<keyword evidence="4" id="KW-1185">Reference proteome</keyword>
<dbReference type="PATRIC" id="fig|1227739.3.peg.3269"/>
<dbReference type="Pfam" id="PF13559">
    <property type="entry name" value="DUF4129"/>
    <property type="match status" value="1"/>
</dbReference>
<dbReference type="KEGG" id="hsw:Hsw_3097"/>